<dbReference type="Gene3D" id="1.10.287.130">
    <property type="match status" value="1"/>
</dbReference>
<feature type="coiled-coil region" evidence="18">
    <location>
        <begin position="361"/>
        <end position="388"/>
    </location>
</feature>
<dbReference type="InterPro" id="IPR036641">
    <property type="entry name" value="HPT_dom_sf"/>
</dbReference>
<dbReference type="Proteomes" id="UP000559626">
    <property type="component" value="Unassembled WGS sequence"/>
</dbReference>
<evidence type="ECO:0000256" key="13">
    <source>
        <dbReference type="ARBA" id="ARBA00023136"/>
    </source>
</evidence>
<comment type="caution">
    <text evidence="23">The sequence shown here is derived from an EMBL/GenBank/DDBJ whole genome shotgun (WGS) entry which is preliminary data.</text>
</comment>
<sequence>MPLIFAEPAAPLPAEAELQALRLLADLNPHPVLRFDAQGQQLYANQAARQLLGGLAPAQQALVSERLSAALLAGGSPLIEVGERFFRGQAVASVPPAGSLTLYLVEITEQVLAERQLAEQRSLIEQILDTTPNPVFVRNAQAEIVFANRASVELRSQTSHLHPTHAQPATPPLAQEIASYQANDAHVLATGEQLTSEGPVTLATGEQRWFRTVRRLLVRPDGERQVLGISTDITAQRVAVRGLELRDQQYRDLMAHSQALIFTHDLAGKLLSVNPAGAALVGCPAEAMVGVHLAEGALPAYRAEVAAYLQQVATQGGHQGVMALAPPGHEKPRYVLYHTHLVREESQAPYVVGYGQDITERIEAERALKQAKNAAEAAVKARENFLANMSHEIRTPLNGVLGMAGQLARTALDSRQQEFLSTIRHAGQHLLHIINDVLDMAKITSGKLELESQPFNLCDSMYECLQPLVAQAQEKGIEVTGTRLQKSCPQPWVLGDAYRLNQILLNLVANAIKFTEPGGRIVIVGQLLAETEATITVRFSVADTGIGIAYDKQEAIFDGFTQAYADTTRRYGGTGLGLSISRALVEQLGGSLRLSSEPGLGSTFAFVLTLPKAPSPLAPAPTAPYDTGALRGRRVLVVEDNEINRTVARLLLEDWGVVVEEAEDGRAGVDRVRDDAPYDLVLMDIQLPVLNGLDATAAIRALPDAERAQVPIVALTANVFKSDRDHYLGAGMQACLSKPFEEEDVYRTLLRVLPTPRSFDLTRLRQMARGREEFVVKIIRSFLRNMPGSLAALRQAMDSANWTEAAKITHHIKPSLESLGLVDVADAVRLLEAAPADSHAALRAAALRLLMQGELALAELPHELPGGIRS</sequence>
<evidence type="ECO:0000256" key="18">
    <source>
        <dbReference type="SAM" id="Coils"/>
    </source>
</evidence>
<dbReference type="CDD" id="cd17546">
    <property type="entry name" value="REC_hyHK_CKI1_RcsC-like"/>
    <property type="match status" value="1"/>
</dbReference>
<comment type="subunit">
    <text evidence="14">At low DSF concentrations, interacts with RpfF.</text>
</comment>
<dbReference type="RefSeq" id="WP_169529137.1">
    <property type="nucleotide sequence ID" value="NZ_JABBGH010000001.1"/>
</dbReference>
<evidence type="ECO:0000259" key="19">
    <source>
        <dbReference type="PROSITE" id="PS50109"/>
    </source>
</evidence>
<dbReference type="Pfam" id="PF00072">
    <property type="entry name" value="Response_reg"/>
    <property type="match status" value="1"/>
</dbReference>
<dbReference type="SMART" id="SM00388">
    <property type="entry name" value="HisKA"/>
    <property type="match status" value="1"/>
</dbReference>
<keyword evidence="4" id="KW-1003">Cell membrane</keyword>
<evidence type="ECO:0000256" key="16">
    <source>
        <dbReference type="PROSITE-ProRule" id="PRU00110"/>
    </source>
</evidence>
<dbReference type="Gene3D" id="3.30.565.10">
    <property type="entry name" value="Histidine kinase-like ATPase, C-terminal domain"/>
    <property type="match status" value="1"/>
</dbReference>
<feature type="modified residue" description="4-aspartylphosphate" evidence="17">
    <location>
        <position position="684"/>
    </location>
</feature>
<dbReference type="SMART" id="SM00448">
    <property type="entry name" value="REC"/>
    <property type="match status" value="1"/>
</dbReference>
<dbReference type="CDD" id="cd00130">
    <property type="entry name" value="PAS"/>
    <property type="match status" value="3"/>
</dbReference>
<evidence type="ECO:0000256" key="9">
    <source>
        <dbReference type="ARBA" id="ARBA00022777"/>
    </source>
</evidence>
<evidence type="ECO:0000256" key="3">
    <source>
        <dbReference type="ARBA" id="ARBA00012438"/>
    </source>
</evidence>
<dbReference type="SUPFAM" id="SSF52172">
    <property type="entry name" value="CheY-like"/>
    <property type="match status" value="1"/>
</dbReference>
<feature type="domain" description="Response regulatory" evidence="20">
    <location>
        <begin position="634"/>
        <end position="753"/>
    </location>
</feature>
<dbReference type="Pfam" id="PF08448">
    <property type="entry name" value="PAS_4"/>
    <property type="match status" value="2"/>
</dbReference>
<dbReference type="FunFam" id="3.30.565.10:FF:000010">
    <property type="entry name" value="Sensor histidine kinase RcsC"/>
    <property type="match status" value="1"/>
</dbReference>
<keyword evidence="8" id="KW-0547">Nucleotide-binding</keyword>
<dbReference type="InterPro" id="IPR000014">
    <property type="entry name" value="PAS"/>
</dbReference>
<evidence type="ECO:0000256" key="4">
    <source>
        <dbReference type="ARBA" id="ARBA00022475"/>
    </source>
</evidence>
<dbReference type="Pfam" id="PF00512">
    <property type="entry name" value="HisKA"/>
    <property type="match status" value="1"/>
</dbReference>
<gene>
    <name evidence="23" type="ORF">HHL22_01140</name>
</gene>
<dbReference type="SMART" id="SM00387">
    <property type="entry name" value="HATPase_c"/>
    <property type="match status" value="1"/>
</dbReference>
<dbReference type="Gene3D" id="3.30.450.20">
    <property type="entry name" value="PAS domain"/>
    <property type="match status" value="2"/>
</dbReference>
<feature type="domain" description="HPt" evidence="22">
    <location>
        <begin position="771"/>
        <end position="864"/>
    </location>
</feature>
<evidence type="ECO:0000259" key="20">
    <source>
        <dbReference type="PROSITE" id="PS50110"/>
    </source>
</evidence>
<dbReference type="InterPro" id="IPR005467">
    <property type="entry name" value="His_kinase_dom"/>
</dbReference>
<dbReference type="InterPro" id="IPR001789">
    <property type="entry name" value="Sig_transdc_resp-reg_receiver"/>
</dbReference>
<keyword evidence="18" id="KW-0175">Coiled coil</keyword>
<dbReference type="InterPro" id="IPR036097">
    <property type="entry name" value="HisK_dim/P_sf"/>
</dbReference>
<dbReference type="InterPro" id="IPR013656">
    <property type="entry name" value="PAS_4"/>
</dbReference>
<evidence type="ECO:0000256" key="10">
    <source>
        <dbReference type="ARBA" id="ARBA00022840"/>
    </source>
</evidence>
<dbReference type="PRINTS" id="PR00344">
    <property type="entry name" value="BCTRLSENSOR"/>
</dbReference>
<evidence type="ECO:0000256" key="7">
    <source>
        <dbReference type="ARBA" id="ARBA00022692"/>
    </source>
</evidence>
<dbReference type="CDD" id="cd16922">
    <property type="entry name" value="HATPase_EvgS-ArcB-TorS-like"/>
    <property type="match status" value="1"/>
</dbReference>
<evidence type="ECO:0000256" key="17">
    <source>
        <dbReference type="PROSITE-ProRule" id="PRU00169"/>
    </source>
</evidence>
<dbReference type="Pfam" id="PF13188">
    <property type="entry name" value="PAS_8"/>
    <property type="match status" value="1"/>
</dbReference>
<name>A0A7Y0AAL0_9BACT</name>
<comment type="catalytic activity">
    <reaction evidence="1">
        <text>ATP + protein L-histidine = ADP + protein N-phospho-L-histidine.</text>
        <dbReference type="EC" id="2.7.13.3"/>
    </reaction>
</comment>
<comment type="subcellular location">
    <subcellularLocation>
        <location evidence="2">Cell membrane</location>
        <topology evidence="2">Multi-pass membrane protein</topology>
    </subcellularLocation>
</comment>
<evidence type="ECO:0000256" key="15">
    <source>
        <dbReference type="ARBA" id="ARBA00068150"/>
    </source>
</evidence>
<dbReference type="PROSITE" id="PS50894">
    <property type="entry name" value="HPT"/>
    <property type="match status" value="1"/>
</dbReference>
<dbReference type="Gene3D" id="1.20.120.160">
    <property type="entry name" value="HPT domain"/>
    <property type="match status" value="1"/>
</dbReference>
<organism evidence="23 24">
    <name type="scientific">Hymenobacter polaris</name>
    <dbReference type="NCBI Taxonomy" id="2682546"/>
    <lineage>
        <taxon>Bacteria</taxon>
        <taxon>Pseudomonadati</taxon>
        <taxon>Bacteroidota</taxon>
        <taxon>Cytophagia</taxon>
        <taxon>Cytophagales</taxon>
        <taxon>Hymenobacteraceae</taxon>
        <taxon>Hymenobacter</taxon>
    </lineage>
</organism>
<reference evidence="23 24" key="1">
    <citation type="submission" date="2020-04" db="EMBL/GenBank/DDBJ databases">
        <title>Hymenobacter polaris sp. nov., isolated from Arctic soil.</title>
        <authorList>
            <person name="Dahal R.H."/>
        </authorList>
    </citation>
    <scope>NUCLEOTIDE SEQUENCE [LARGE SCALE GENOMIC DNA]</scope>
    <source>
        <strain evidence="23 24">RP-2-7</strain>
    </source>
</reference>
<dbReference type="SUPFAM" id="SSF47384">
    <property type="entry name" value="Homodimeric domain of signal transducing histidine kinase"/>
    <property type="match status" value="1"/>
</dbReference>
<evidence type="ECO:0000256" key="14">
    <source>
        <dbReference type="ARBA" id="ARBA00064003"/>
    </source>
</evidence>
<evidence type="ECO:0000256" key="2">
    <source>
        <dbReference type="ARBA" id="ARBA00004651"/>
    </source>
</evidence>
<evidence type="ECO:0000256" key="11">
    <source>
        <dbReference type="ARBA" id="ARBA00022989"/>
    </source>
</evidence>
<keyword evidence="7" id="KW-0812">Transmembrane</keyword>
<dbReference type="GO" id="GO:0000155">
    <property type="term" value="F:phosphorelay sensor kinase activity"/>
    <property type="evidence" value="ECO:0007669"/>
    <property type="project" value="InterPro"/>
</dbReference>
<dbReference type="PROSITE" id="PS50112">
    <property type="entry name" value="PAS"/>
    <property type="match status" value="2"/>
</dbReference>
<keyword evidence="12" id="KW-0902">Two-component regulatory system</keyword>
<evidence type="ECO:0000259" key="22">
    <source>
        <dbReference type="PROSITE" id="PS50894"/>
    </source>
</evidence>
<evidence type="ECO:0000256" key="8">
    <source>
        <dbReference type="ARBA" id="ARBA00022741"/>
    </source>
</evidence>
<dbReference type="SUPFAM" id="SSF55874">
    <property type="entry name" value="ATPase domain of HSP90 chaperone/DNA topoisomerase II/histidine kinase"/>
    <property type="match status" value="1"/>
</dbReference>
<keyword evidence="10" id="KW-0067">ATP-binding</keyword>
<dbReference type="EMBL" id="JABBGH010000001">
    <property type="protein sequence ID" value="NML63799.1"/>
    <property type="molecule type" value="Genomic_DNA"/>
</dbReference>
<keyword evidence="6" id="KW-0808">Transferase</keyword>
<dbReference type="CDD" id="cd00082">
    <property type="entry name" value="HisKA"/>
    <property type="match status" value="1"/>
</dbReference>
<dbReference type="Pfam" id="PF02518">
    <property type="entry name" value="HATPase_c"/>
    <property type="match status" value="1"/>
</dbReference>
<dbReference type="InterPro" id="IPR003594">
    <property type="entry name" value="HATPase_dom"/>
</dbReference>
<dbReference type="NCBIfam" id="TIGR00229">
    <property type="entry name" value="sensory_box"/>
    <property type="match status" value="1"/>
</dbReference>
<dbReference type="PROSITE" id="PS50109">
    <property type="entry name" value="HIS_KIN"/>
    <property type="match status" value="1"/>
</dbReference>
<dbReference type="SUPFAM" id="SSF47226">
    <property type="entry name" value="Histidine-containing phosphotransfer domain, HPT domain"/>
    <property type="match status" value="1"/>
</dbReference>
<keyword evidence="11" id="KW-1133">Transmembrane helix</keyword>
<feature type="domain" description="PAS" evidence="21">
    <location>
        <begin position="120"/>
        <end position="154"/>
    </location>
</feature>
<dbReference type="PANTHER" id="PTHR45339">
    <property type="entry name" value="HYBRID SIGNAL TRANSDUCTION HISTIDINE KINASE J"/>
    <property type="match status" value="1"/>
</dbReference>
<evidence type="ECO:0000256" key="12">
    <source>
        <dbReference type="ARBA" id="ARBA00023012"/>
    </source>
</evidence>
<dbReference type="SUPFAM" id="SSF55785">
    <property type="entry name" value="PYP-like sensor domain (PAS domain)"/>
    <property type="match status" value="2"/>
</dbReference>
<dbReference type="InterPro" id="IPR035965">
    <property type="entry name" value="PAS-like_dom_sf"/>
</dbReference>
<keyword evidence="9" id="KW-0418">Kinase</keyword>
<dbReference type="PANTHER" id="PTHR45339:SF1">
    <property type="entry name" value="HYBRID SIGNAL TRANSDUCTION HISTIDINE KINASE J"/>
    <property type="match status" value="1"/>
</dbReference>
<keyword evidence="24" id="KW-1185">Reference proteome</keyword>
<keyword evidence="13" id="KW-0472">Membrane</keyword>
<dbReference type="InterPro" id="IPR004358">
    <property type="entry name" value="Sig_transdc_His_kin-like_C"/>
</dbReference>
<feature type="modified residue" description="Phosphohistidine" evidence="16">
    <location>
        <position position="810"/>
    </location>
</feature>
<dbReference type="InterPro" id="IPR008207">
    <property type="entry name" value="Sig_transdc_His_kin_Hpt_dom"/>
</dbReference>
<dbReference type="InterPro" id="IPR036890">
    <property type="entry name" value="HATPase_C_sf"/>
</dbReference>
<dbReference type="SMART" id="SM00091">
    <property type="entry name" value="PAS"/>
    <property type="match status" value="3"/>
</dbReference>
<dbReference type="PROSITE" id="PS50110">
    <property type="entry name" value="RESPONSE_REGULATORY"/>
    <property type="match status" value="1"/>
</dbReference>
<feature type="domain" description="Histidine kinase" evidence="19">
    <location>
        <begin position="388"/>
        <end position="612"/>
    </location>
</feature>
<dbReference type="GO" id="GO:0005886">
    <property type="term" value="C:plasma membrane"/>
    <property type="evidence" value="ECO:0007669"/>
    <property type="project" value="UniProtKB-SubCell"/>
</dbReference>
<dbReference type="InterPro" id="IPR003661">
    <property type="entry name" value="HisK_dim/P_dom"/>
</dbReference>
<protein>
    <recommendedName>
        <fullName evidence="15">Sensory/regulatory protein RpfC</fullName>
        <ecNumber evidence="3">2.7.13.3</ecNumber>
    </recommendedName>
</protein>
<dbReference type="GO" id="GO:0005524">
    <property type="term" value="F:ATP binding"/>
    <property type="evidence" value="ECO:0007669"/>
    <property type="project" value="UniProtKB-KW"/>
</dbReference>
<keyword evidence="5 17" id="KW-0597">Phosphoprotein</keyword>
<evidence type="ECO:0000313" key="23">
    <source>
        <dbReference type="EMBL" id="NML63799.1"/>
    </source>
</evidence>
<dbReference type="FunFam" id="1.10.287.130:FF:000002">
    <property type="entry name" value="Two-component osmosensing histidine kinase"/>
    <property type="match status" value="1"/>
</dbReference>
<evidence type="ECO:0000259" key="21">
    <source>
        <dbReference type="PROSITE" id="PS50112"/>
    </source>
</evidence>
<accession>A0A7Y0AAL0</accession>
<evidence type="ECO:0000256" key="1">
    <source>
        <dbReference type="ARBA" id="ARBA00000085"/>
    </source>
</evidence>
<dbReference type="EC" id="2.7.13.3" evidence="3"/>
<evidence type="ECO:0000256" key="6">
    <source>
        <dbReference type="ARBA" id="ARBA00022679"/>
    </source>
</evidence>
<evidence type="ECO:0000313" key="24">
    <source>
        <dbReference type="Proteomes" id="UP000559626"/>
    </source>
</evidence>
<dbReference type="AlphaFoldDB" id="A0A7Y0AAL0"/>
<dbReference type="InterPro" id="IPR011006">
    <property type="entry name" value="CheY-like_superfamily"/>
</dbReference>
<proteinExistence type="predicted"/>
<evidence type="ECO:0000256" key="5">
    <source>
        <dbReference type="ARBA" id="ARBA00022553"/>
    </source>
</evidence>
<dbReference type="Gene3D" id="3.40.50.2300">
    <property type="match status" value="1"/>
</dbReference>
<feature type="domain" description="PAS" evidence="21">
    <location>
        <begin position="246"/>
        <end position="316"/>
    </location>
</feature>